<dbReference type="Pfam" id="PF03959">
    <property type="entry name" value="FSH1"/>
    <property type="match status" value="1"/>
</dbReference>
<protein>
    <submittedName>
        <fullName evidence="3">Serine hydrolase FSH</fullName>
    </submittedName>
</protein>
<dbReference type="AlphaFoldDB" id="A0A7C8M4L8"/>
<dbReference type="GO" id="GO:0019748">
    <property type="term" value="P:secondary metabolic process"/>
    <property type="evidence" value="ECO:0007669"/>
    <property type="project" value="TreeGrafter"/>
</dbReference>
<dbReference type="GO" id="GO:0005737">
    <property type="term" value="C:cytoplasm"/>
    <property type="evidence" value="ECO:0007669"/>
    <property type="project" value="TreeGrafter"/>
</dbReference>
<dbReference type="SUPFAM" id="SSF53474">
    <property type="entry name" value="alpha/beta-Hydrolases"/>
    <property type="match status" value="1"/>
</dbReference>
<proteinExistence type="predicted"/>
<dbReference type="InterPro" id="IPR005645">
    <property type="entry name" value="FSH-like_dom"/>
</dbReference>
<dbReference type="GO" id="GO:0016787">
    <property type="term" value="F:hydrolase activity"/>
    <property type="evidence" value="ECO:0007669"/>
    <property type="project" value="UniProtKB-KW"/>
</dbReference>
<dbReference type="OrthoDB" id="2094269at2759"/>
<comment type="caution">
    <text evidence="3">The sequence shown here is derived from an EMBL/GenBank/DDBJ whole genome shotgun (WGS) entry which is preliminary data.</text>
</comment>
<keyword evidence="4" id="KW-1185">Reference proteome</keyword>
<evidence type="ECO:0000259" key="2">
    <source>
        <dbReference type="Pfam" id="PF03959"/>
    </source>
</evidence>
<dbReference type="PANTHER" id="PTHR48070:SF6">
    <property type="entry name" value="ESTERASE OVCA2"/>
    <property type="match status" value="1"/>
</dbReference>
<reference evidence="3 4" key="1">
    <citation type="submission" date="2020-01" db="EMBL/GenBank/DDBJ databases">
        <authorList>
            <consortium name="DOE Joint Genome Institute"/>
            <person name="Haridas S."/>
            <person name="Albert R."/>
            <person name="Binder M."/>
            <person name="Bloem J."/>
            <person name="Labutti K."/>
            <person name="Salamov A."/>
            <person name="Andreopoulos B."/>
            <person name="Baker S.E."/>
            <person name="Barry K."/>
            <person name="Bills G."/>
            <person name="Bluhm B.H."/>
            <person name="Cannon C."/>
            <person name="Castanera R."/>
            <person name="Culley D.E."/>
            <person name="Daum C."/>
            <person name="Ezra D."/>
            <person name="Gonzalez J.B."/>
            <person name="Henrissat B."/>
            <person name="Kuo A."/>
            <person name="Liang C."/>
            <person name="Lipzen A."/>
            <person name="Lutzoni F."/>
            <person name="Magnuson J."/>
            <person name="Mondo S."/>
            <person name="Nolan M."/>
            <person name="Ohm R."/>
            <person name="Pangilinan J."/>
            <person name="Park H.-J.H."/>
            <person name="Ramirez L."/>
            <person name="Alfaro M."/>
            <person name="Sun H."/>
            <person name="Tritt A."/>
            <person name="Yoshinaga Y."/>
            <person name="Zwiers L.-H.L."/>
            <person name="Turgeon B.G."/>
            <person name="Goodwin S.B."/>
            <person name="Spatafora J.W."/>
            <person name="Crous P.W."/>
            <person name="Grigoriev I.V."/>
        </authorList>
    </citation>
    <scope>NUCLEOTIDE SEQUENCE [LARGE SCALE GENOMIC DNA]</scope>
    <source>
        <strain evidence="3 4">CBS 611.86</strain>
    </source>
</reference>
<organism evidence="3 4">
    <name type="scientific">Massariosphaeria phaeospora</name>
    <dbReference type="NCBI Taxonomy" id="100035"/>
    <lineage>
        <taxon>Eukaryota</taxon>
        <taxon>Fungi</taxon>
        <taxon>Dikarya</taxon>
        <taxon>Ascomycota</taxon>
        <taxon>Pezizomycotina</taxon>
        <taxon>Dothideomycetes</taxon>
        <taxon>Pleosporomycetidae</taxon>
        <taxon>Pleosporales</taxon>
        <taxon>Pleosporales incertae sedis</taxon>
        <taxon>Massariosphaeria</taxon>
    </lineage>
</organism>
<dbReference type="InterPro" id="IPR029058">
    <property type="entry name" value="AB_hydrolase_fold"/>
</dbReference>
<sequence>MRFLCLHGRGTDAQIFKDQTARICEILGEEHEFIFIDGDVPARPMIGMTLDTQFGEERLGFWPLKEGDKSYFHRTYYNVRGFIQANGPFFGLMGFSEGASVAATILIEDLRRHGGSLGLRCAIFFCGVPPLELDLDLKRTDPVRALEFPGDGVLLQIPTAHIWSSGGGWFPDMGKGLLALCDKGTREEVIHDLGHDVPGSRSDAYWRETVRAIERTVEKAKI</sequence>
<dbReference type="EMBL" id="JAADJZ010000019">
    <property type="protein sequence ID" value="KAF2868358.1"/>
    <property type="molecule type" value="Genomic_DNA"/>
</dbReference>
<dbReference type="PANTHER" id="PTHR48070">
    <property type="entry name" value="ESTERASE OVCA2"/>
    <property type="match status" value="1"/>
</dbReference>
<evidence type="ECO:0000313" key="4">
    <source>
        <dbReference type="Proteomes" id="UP000481861"/>
    </source>
</evidence>
<accession>A0A7C8M4L8</accession>
<feature type="domain" description="Serine hydrolase" evidence="2">
    <location>
        <begin position="2"/>
        <end position="202"/>
    </location>
</feature>
<name>A0A7C8M4L8_9PLEO</name>
<evidence type="ECO:0000256" key="1">
    <source>
        <dbReference type="ARBA" id="ARBA00022801"/>
    </source>
</evidence>
<gene>
    <name evidence="3" type="ORF">BDV95DRAFT_126941</name>
</gene>
<dbReference type="GO" id="GO:0005634">
    <property type="term" value="C:nucleus"/>
    <property type="evidence" value="ECO:0007669"/>
    <property type="project" value="TreeGrafter"/>
</dbReference>
<keyword evidence="1 3" id="KW-0378">Hydrolase</keyword>
<dbReference type="Proteomes" id="UP000481861">
    <property type="component" value="Unassembled WGS sequence"/>
</dbReference>
<evidence type="ECO:0000313" key="3">
    <source>
        <dbReference type="EMBL" id="KAF2868358.1"/>
    </source>
</evidence>
<dbReference type="InterPro" id="IPR050593">
    <property type="entry name" value="LovG"/>
</dbReference>
<dbReference type="Gene3D" id="3.40.50.1820">
    <property type="entry name" value="alpha/beta hydrolase"/>
    <property type="match status" value="1"/>
</dbReference>